<dbReference type="PRINTS" id="PR00279">
    <property type="entry name" value="BACTRLTOXIN"/>
</dbReference>
<dbReference type="InterPro" id="IPR006123">
    <property type="entry name" value="Toxin_b-grasp_Staph/Strep"/>
</dbReference>
<dbReference type="EMBL" id="KF729633">
    <property type="protein sequence ID" value="AHZ96895.1"/>
    <property type="molecule type" value="Genomic_DNA"/>
</dbReference>
<evidence type="ECO:0000256" key="5">
    <source>
        <dbReference type="ARBA" id="ARBA00022861"/>
    </source>
</evidence>
<evidence type="ECO:0000259" key="9">
    <source>
        <dbReference type="Pfam" id="PF02876"/>
    </source>
</evidence>
<feature type="disulfide bond" evidence="6">
    <location>
        <begin position="125"/>
        <end position="142"/>
    </location>
</feature>
<dbReference type="InterPro" id="IPR006126">
    <property type="entry name" value="Staph/Strept_toxin_CS"/>
</dbReference>
<dbReference type="InterPro" id="IPR008992">
    <property type="entry name" value="Enterotoxin"/>
</dbReference>
<protein>
    <submittedName>
        <fullName evidence="10 11">Enterotoxin C</fullName>
    </submittedName>
</protein>
<name>Q9F0L6_STAAU</name>
<dbReference type="Pfam" id="PF02876">
    <property type="entry name" value="Stap_Strp_tox_C"/>
    <property type="match status" value="1"/>
</dbReference>
<reference evidence="11" key="2">
    <citation type="journal article" date="2014" name="Int. Dairy J.">
        <title>Factors affecting staphylococcal enterotoxin Cbovine production in milk.</title>
        <authorList>
            <person name="Hunt K."/>
            <person name="Butler F."/>
            <person name="Jordan K."/>
        </authorList>
    </citation>
    <scope>NUCLEOTIDE SEQUENCE</scope>
    <source>
        <strain evidence="11">178</strain>
        <strain evidence="12">211</strain>
        <strain evidence="13">318</strain>
    </source>
</reference>
<sequence length="271" mass="31267">MKEIKMNKSRFISCVILIFALILVLFTPNVLAESQPDPTPDELHKASKFTGLMENMKVLYDDRYVSATKVKSVDKFLAHDLIYNISDKKLKNYDKVKTELLNEDLAKKYKDEVVDVYGSNYYVNCYFSSKDNVGKVTGGKTCMYGGITKHEGNHFDNGKLQNVLIRVYENKRNTISFEVQTDKKSVTAQELDIKARNFLINKKNLYEFNSSPYETGYIKFIENNGNTFWYDMMPAPGDKFDQSKYLMMYNDNKTVDSKSVKIEVHLTTKNG</sequence>
<evidence type="ECO:0000256" key="7">
    <source>
        <dbReference type="SAM" id="SignalP"/>
    </source>
</evidence>
<evidence type="ECO:0000256" key="6">
    <source>
        <dbReference type="PIRSR" id="PIRSR613307-50"/>
    </source>
</evidence>
<evidence type="ECO:0000313" key="10">
    <source>
        <dbReference type="EMBL" id="AAG29599.1"/>
    </source>
</evidence>
<keyword evidence="3" id="KW-0800">Toxin</keyword>
<accession>Q9F0L6</accession>
<dbReference type="InterPro" id="IPR006173">
    <property type="entry name" value="Staph_tox_OB"/>
</dbReference>
<evidence type="ECO:0000313" key="13">
    <source>
        <dbReference type="EMBL" id="AHZ96895.1"/>
    </source>
</evidence>
<dbReference type="Pfam" id="PF01123">
    <property type="entry name" value="Stap_Strp_toxin"/>
    <property type="match status" value="1"/>
</dbReference>
<dbReference type="SUPFAM" id="SSF54334">
    <property type="entry name" value="Superantigen toxins, C-terminal domain"/>
    <property type="match status" value="1"/>
</dbReference>
<evidence type="ECO:0000256" key="2">
    <source>
        <dbReference type="ARBA" id="ARBA00022633"/>
    </source>
</evidence>
<dbReference type="SUPFAM" id="SSF50203">
    <property type="entry name" value="Bacterial enterotoxins"/>
    <property type="match status" value="1"/>
</dbReference>
<feature type="domain" description="Staphylococcal/Streptococcal toxin OB-fold" evidence="8">
    <location>
        <begin position="55"/>
        <end position="149"/>
    </location>
</feature>
<evidence type="ECO:0000256" key="4">
    <source>
        <dbReference type="ARBA" id="ARBA00022729"/>
    </source>
</evidence>
<dbReference type="EMBL" id="AF217235">
    <property type="protein sequence ID" value="AAG29599.1"/>
    <property type="molecule type" value="Genomic_DNA"/>
</dbReference>
<dbReference type="Gene3D" id="2.40.50.110">
    <property type="match status" value="1"/>
</dbReference>
<keyword evidence="4 7" id="KW-0732">Signal</keyword>
<evidence type="ECO:0000256" key="1">
    <source>
        <dbReference type="ARBA" id="ARBA00008401"/>
    </source>
</evidence>
<evidence type="ECO:0000313" key="12">
    <source>
        <dbReference type="EMBL" id="AHZ96894.1"/>
    </source>
</evidence>
<dbReference type="EMBL" id="KF729631">
    <property type="protein sequence ID" value="AHZ96893.1"/>
    <property type="molecule type" value="Genomic_DNA"/>
</dbReference>
<keyword evidence="6" id="KW-1015">Disulfide bond</keyword>
<dbReference type="PROSITE" id="PS00277">
    <property type="entry name" value="STAPH_STREP_TOXIN_1"/>
    <property type="match status" value="1"/>
</dbReference>
<feature type="chain" id="PRO_5007716494" evidence="7">
    <location>
        <begin position="33"/>
        <end position="271"/>
    </location>
</feature>
<gene>
    <name evidence="10" type="primary">sec-bov</name>
</gene>
<feature type="domain" description="Staphylococcal/Streptococcal toxin beta-grasp" evidence="9">
    <location>
        <begin position="167"/>
        <end position="266"/>
    </location>
</feature>
<reference evidence="10" key="1">
    <citation type="journal article" date="2001" name="J. Bacteriol.">
        <title>Characterization of a putative pathogenicity island from bovine Staphylococcus aureus encoding multiple superantigens.</title>
        <authorList>
            <person name="Fitzgerald J.R."/>
            <person name="Monday S.R."/>
            <person name="Foster T.J."/>
            <person name="Bohach G.A."/>
            <person name="Hartigan P.J."/>
            <person name="Meaney W.J."/>
            <person name="Smyth C.J."/>
        </authorList>
    </citation>
    <scope>NUCLEOTIDE SEQUENCE</scope>
</reference>
<dbReference type="PROSITE" id="PS00278">
    <property type="entry name" value="STAPH_STREP_TOXIN_2"/>
    <property type="match status" value="1"/>
</dbReference>
<keyword evidence="5" id="KW-0260">Enterotoxin</keyword>
<evidence type="ECO:0000256" key="3">
    <source>
        <dbReference type="ARBA" id="ARBA00022656"/>
    </source>
</evidence>
<organism evidence="10">
    <name type="scientific">Staphylococcus aureus</name>
    <dbReference type="NCBI Taxonomy" id="1280"/>
    <lineage>
        <taxon>Bacteria</taxon>
        <taxon>Bacillati</taxon>
        <taxon>Bacillota</taxon>
        <taxon>Bacilli</taxon>
        <taxon>Bacillales</taxon>
        <taxon>Staphylococcaceae</taxon>
        <taxon>Staphylococcus</taxon>
    </lineage>
</organism>
<feature type="signal peptide" evidence="7">
    <location>
        <begin position="1"/>
        <end position="32"/>
    </location>
</feature>
<dbReference type="GO" id="GO:0005576">
    <property type="term" value="C:extracellular region"/>
    <property type="evidence" value="ECO:0007669"/>
    <property type="project" value="InterPro"/>
</dbReference>
<keyword evidence="2" id="KW-0766">Superantigen</keyword>
<dbReference type="EMBL" id="KF729632">
    <property type="protein sequence ID" value="AHZ96894.1"/>
    <property type="molecule type" value="Genomic_DNA"/>
</dbReference>
<dbReference type="InterPro" id="IPR013307">
    <property type="entry name" value="Superantigen_bac"/>
</dbReference>
<comment type="similarity">
    <text evidence="1">Belongs to the staphylococcal/streptococcal toxin family.</text>
</comment>
<evidence type="ECO:0000259" key="8">
    <source>
        <dbReference type="Pfam" id="PF01123"/>
    </source>
</evidence>
<dbReference type="InterPro" id="IPR016091">
    <property type="entry name" value="SuperAg_toxin_C"/>
</dbReference>
<proteinExistence type="inferred from homology"/>
<dbReference type="GO" id="GO:0090729">
    <property type="term" value="F:toxin activity"/>
    <property type="evidence" value="ECO:0007669"/>
    <property type="project" value="UniProtKB-KW"/>
</dbReference>
<dbReference type="InterPro" id="IPR006177">
    <property type="entry name" value="Toxin_bac"/>
</dbReference>
<evidence type="ECO:0000313" key="11">
    <source>
        <dbReference type="EMBL" id="AHZ96893.1"/>
    </source>
</evidence>
<dbReference type="Gene3D" id="3.10.20.120">
    <property type="match status" value="1"/>
</dbReference>
<dbReference type="AlphaFoldDB" id="Q9F0L6"/>
<dbReference type="PRINTS" id="PR01898">
    <property type="entry name" value="SAGSUPRFAMLY"/>
</dbReference>